<protein>
    <submittedName>
        <fullName evidence="3">Uncharacterized protein</fullName>
    </submittedName>
</protein>
<dbReference type="OrthoDB" id="291021at2"/>
<keyword evidence="2" id="KW-0812">Transmembrane</keyword>
<sequence length="458" mass="52223">MSWPEIRTDDFPPRRDDEPSSLRQEIIDELSDHFACALNRELLKNPDEQVARQRVLNQFGDPIKVARQLWLEAMKEKIMSQRILTGLSAVMAVCCIAVVGIAWSMMQESRAFNLQMLEQLKAEQAAQAKSSSQEMNPITFELIQEKEGGKPAVGFSGELAKLDDNGGKEVFKVKVTSDAEGRLEFGKLPWGKYKLKLHSPWREEFSTGILTTIPGRKYEQTIYCPAEAPGKVPVQFQINWSEKPAGEVDFLLCDFRHVRTSYPKLNRRFYLSTGRRVQHDTWTYQHNMNQEAERGVYLIDLQNDRATLCPLAKDGYFIDLELEKLDWQPTVEALQGDYFSPTVYLIREDELRALSELNSIDVFTTLTHNQEGFGVTAYGGPGQGMFVSPFEKLKLETLFQKELEIKNGNFRNQLFNAFSASKYLVHYDAVDPGTNVWKINIPALFPVTRESGSLSSVR</sequence>
<feature type="region of interest" description="Disordered" evidence="1">
    <location>
        <begin position="1"/>
        <end position="20"/>
    </location>
</feature>
<dbReference type="AlphaFoldDB" id="A0A518FU57"/>
<evidence type="ECO:0000256" key="2">
    <source>
        <dbReference type="SAM" id="Phobius"/>
    </source>
</evidence>
<evidence type="ECO:0000313" key="4">
    <source>
        <dbReference type="Proteomes" id="UP000320839"/>
    </source>
</evidence>
<feature type="transmembrane region" description="Helical" evidence="2">
    <location>
        <begin position="83"/>
        <end position="106"/>
    </location>
</feature>
<proteinExistence type="predicted"/>
<evidence type="ECO:0000313" key="3">
    <source>
        <dbReference type="EMBL" id="QDV19869.1"/>
    </source>
</evidence>
<accession>A0A518FU57</accession>
<dbReference type="RefSeq" id="WP_145457796.1">
    <property type="nucleotide sequence ID" value="NZ_CP036317.1"/>
</dbReference>
<dbReference type="EMBL" id="CP036317">
    <property type="protein sequence ID" value="QDV19869.1"/>
    <property type="molecule type" value="Genomic_DNA"/>
</dbReference>
<reference evidence="3 4" key="1">
    <citation type="submission" date="2019-02" db="EMBL/GenBank/DDBJ databases">
        <title>Deep-cultivation of Planctomycetes and their phenomic and genomic characterization uncovers novel biology.</title>
        <authorList>
            <person name="Wiegand S."/>
            <person name="Jogler M."/>
            <person name="Boedeker C."/>
            <person name="Pinto D."/>
            <person name="Vollmers J."/>
            <person name="Rivas-Marin E."/>
            <person name="Kohn T."/>
            <person name="Peeters S.H."/>
            <person name="Heuer A."/>
            <person name="Rast P."/>
            <person name="Oberbeckmann S."/>
            <person name="Bunk B."/>
            <person name="Jeske O."/>
            <person name="Meyerdierks A."/>
            <person name="Storesund J.E."/>
            <person name="Kallscheuer N."/>
            <person name="Luecker S."/>
            <person name="Lage O.M."/>
            <person name="Pohl T."/>
            <person name="Merkel B.J."/>
            <person name="Hornburger P."/>
            <person name="Mueller R.-W."/>
            <person name="Bruemmer F."/>
            <person name="Labrenz M."/>
            <person name="Spormann A.M."/>
            <person name="Op den Camp H."/>
            <person name="Overmann J."/>
            <person name="Amann R."/>
            <person name="Jetten M.S.M."/>
            <person name="Mascher T."/>
            <person name="Medema M.H."/>
            <person name="Devos D.P."/>
            <person name="Kaster A.-K."/>
            <person name="Ovreas L."/>
            <person name="Rohde M."/>
            <person name="Galperin M.Y."/>
            <person name="Jogler C."/>
        </authorList>
    </citation>
    <scope>NUCLEOTIDE SEQUENCE [LARGE SCALE GENOMIC DNA]</scope>
    <source>
        <strain evidence="3 4">Pan153</strain>
    </source>
</reference>
<name>A0A518FU57_9PLAN</name>
<gene>
    <name evidence="3" type="ORF">Pan153_45380</name>
</gene>
<organism evidence="3 4">
    <name type="scientific">Gimesia panareensis</name>
    <dbReference type="NCBI Taxonomy" id="2527978"/>
    <lineage>
        <taxon>Bacteria</taxon>
        <taxon>Pseudomonadati</taxon>
        <taxon>Planctomycetota</taxon>
        <taxon>Planctomycetia</taxon>
        <taxon>Planctomycetales</taxon>
        <taxon>Planctomycetaceae</taxon>
        <taxon>Gimesia</taxon>
    </lineage>
</organism>
<keyword evidence="2" id="KW-0472">Membrane</keyword>
<evidence type="ECO:0000256" key="1">
    <source>
        <dbReference type="SAM" id="MobiDB-lite"/>
    </source>
</evidence>
<dbReference type="Proteomes" id="UP000320839">
    <property type="component" value="Chromosome"/>
</dbReference>
<keyword evidence="2" id="KW-1133">Transmembrane helix</keyword>